<gene>
    <name evidence="1" type="ORF">PCON_08899</name>
</gene>
<evidence type="ECO:0000313" key="2">
    <source>
        <dbReference type="Proteomes" id="UP000018144"/>
    </source>
</evidence>
<dbReference type="EMBL" id="HF935449">
    <property type="protein sequence ID" value="CCX09306.1"/>
    <property type="molecule type" value="Genomic_DNA"/>
</dbReference>
<sequence>MHLQGMTPARQVYHRLSTNTFSKTADDITRTVEPTNTSSPLMKWSKIVSICIMKSFGWPEKTNYITLHLMNLVE</sequence>
<name>U4L1K2_PYROM</name>
<organism evidence="1 2">
    <name type="scientific">Pyronema omphalodes (strain CBS 100304)</name>
    <name type="common">Pyronema confluens</name>
    <dbReference type="NCBI Taxonomy" id="1076935"/>
    <lineage>
        <taxon>Eukaryota</taxon>
        <taxon>Fungi</taxon>
        <taxon>Dikarya</taxon>
        <taxon>Ascomycota</taxon>
        <taxon>Pezizomycotina</taxon>
        <taxon>Pezizomycetes</taxon>
        <taxon>Pezizales</taxon>
        <taxon>Pyronemataceae</taxon>
        <taxon>Pyronema</taxon>
    </lineage>
</organism>
<protein>
    <submittedName>
        <fullName evidence="1">Uncharacterized protein</fullName>
    </submittedName>
</protein>
<proteinExistence type="predicted"/>
<reference evidence="1 2" key="1">
    <citation type="journal article" date="2013" name="PLoS Genet.">
        <title>The genome and development-dependent transcriptomes of Pyronema confluens: a window into fungal evolution.</title>
        <authorList>
            <person name="Traeger S."/>
            <person name="Altegoer F."/>
            <person name="Freitag M."/>
            <person name="Gabaldon T."/>
            <person name="Kempken F."/>
            <person name="Kumar A."/>
            <person name="Marcet-Houben M."/>
            <person name="Poggeler S."/>
            <person name="Stajich J.E."/>
            <person name="Nowrousian M."/>
        </authorList>
    </citation>
    <scope>NUCLEOTIDE SEQUENCE [LARGE SCALE GENOMIC DNA]</scope>
    <source>
        <strain evidence="2">CBS 100304</strain>
        <tissue evidence="1">Vegetative mycelium</tissue>
    </source>
</reference>
<dbReference type="Proteomes" id="UP000018144">
    <property type="component" value="Unassembled WGS sequence"/>
</dbReference>
<dbReference type="AlphaFoldDB" id="U4L1K2"/>
<evidence type="ECO:0000313" key="1">
    <source>
        <dbReference type="EMBL" id="CCX09306.1"/>
    </source>
</evidence>
<accession>U4L1K2</accession>
<keyword evidence="2" id="KW-1185">Reference proteome</keyword>